<dbReference type="SUPFAM" id="SSF56601">
    <property type="entry name" value="beta-lactamase/transpeptidase-like"/>
    <property type="match status" value="1"/>
</dbReference>
<keyword evidence="4" id="KW-0645">Protease</keyword>
<dbReference type="GO" id="GO:0006508">
    <property type="term" value="P:proteolysis"/>
    <property type="evidence" value="ECO:0007669"/>
    <property type="project" value="InterPro"/>
</dbReference>
<dbReference type="OrthoDB" id="9802627at2"/>
<feature type="chain" id="PRO_5011649837" evidence="3">
    <location>
        <begin position="32"/>
        <end position="440"/>
    </location>
</feature>
<keyword evidence="4" id="KW-0121">Carboxypeptidase</keyword>
<evidence type="ECO:0000313" key="4">
    <source>
        <dbReference type="EMBL" id="SDL65332.1"/>
    </source>
</evidence>
<dbReference type="GO" id="GO:0004185">
    <property type="term" value="F:serine-type carboxypeptidase activity"/>
    <property type="evidence" value="ECO:0007669"/>
    <property type="project" value="InterPro"/>
</dbReference>
<dbReference type="PANTHER" id="PTHR30023">
    <property type="entry name" value="D-ALANYL-D-ALANINE CARBOXYPEPTIDASE"/>
    <property type="match status" value="1"/>
</dbReference>
<feature type="signal peptide" evidence="3">
    <location>
        <begin position="1"/>
        <end position="31"/>
    </location>
</feature>
<dbReference type="InterPro" id="IPR000667">
    <property type="entry name" value="Peptidase_S13"/>
</dbReference>
<dbReference type="Proteomes" id="UP000199226">
    <property type="component" value="Unassembled WGS sequence"/>
</dbReference>
<evidence type="ECO:0000256" key="3">
    <source>
        <dbReference type="SAM" id="SignalP"/>
    </source>
</evidence>
<dbReference type="PRINTS" id="PR00922">
    <property type="entry name" value="DADACBPTASE3"/>
</dbReference>
<dbReference type="PANTHER" id="PTHR30023:SF0">
    <property type="entry name" value="PENICILLIN-SENSITIVE CARBOXYPEPTIDASE A"/>
    <property type="match status" value="1"/>
</dbReference>
<dbReference type="InterPro" id="IPR012338">
    <property type="entry name" value="Beta-lactam/transpept-like"/>
</dbReference>
<keyword evidence="5" id="KW-1185">Reference proteome</keyword>
<sequence>MISEFSKPIMKKLTGLVCLFMIILFCSPAFAQKLTKRKVAKVFKNSEIVNNHYTGFALYDNVTNKPIYELDANKPAIPASNTKLFTLYTALNMLGDSIPGLRYITKGDSLIFWGTGDPSFLHPDLKSRKIYDFLKNTDKKLFYSHSNSSTDFAGSAIYQIAMVSMPVIENTAKAYSDKEGKLQLSPAFLKESLKIDTSYHPRSFTVRRDDKTNTFTYPDMPVPANFRQTLYLVPGAQLTSSVLADTLKKTVNIINMRLPENAKTMYSVPSDTLYRRMMLPSDNYLAEQILYVCSSLLPGKLSVDSAIAYSSRNFLNDLPDKFQWRDGSGLSRNNLFSPRSIIKTLIKIKEKVGSEERLLNLFPAGGVSGTIRTAYKTDNGVPFVWAKTGTLSNVHLQGGYFITRKGKKYMYSFMNNNFLIPTADIRNEMVRIITDFHNKY</sequence>
<dbReference type="EMBL" id="FNHH01000001">
    <property type="protein sequence ID" value="SDL65332.1"/>
    <property type="molecule type" value="Genomic_DNA"/>
</dbReference>
<dbReference type="STRING" id="990371.SAMN05421813_10196"/>
<organism evidence="4 5">
    <name type="scientific">Daejeonella rubra</name>
    <dbReference type="NCBI Taxonomy" id="990371"/>
    <lineage>
        <taxon>Bacteria</taxon>
        <taxon>Pseudomonadati</taxon>
        <taxon>Bacteroidota</taxon>
        <taxon>Sphingobacteriia</taxon>
        <taxon>Sphingobacteriales</taxon>
        <taxon>Sphingobacteriaceae</taxon>
        <taxon>Daejeonella</taxon>
    </lineage>
</organism>
<accession>A0A1G9LTB6</accession>
<reference evidence="5" key="1">
    <citation type="submission" date="2016-10" db="EMBL/GenBank/DDBJ databases">
        <authorList>
            <person name="Varghese N."/>
            <person name="Submissions S."/>
        </authorList>
    </citation>
    <scope>NUCLEOTIDE SEQUENCE [LARGE SCALE GENOMIC DNA]</scope>
    <source>
        <strain evidence="5">DSM 24536</strain>
    </source>
</reference>
<proteinExistence type="inferred from homology"/>
<dbReference type="GO" id="GO:0000270">
    <property type="term" value="P:peptidoglycan metabolic process"/>
    <property type="evidence" value="ECO:0007669"/>
    <property type="project" value="TreeGrafter"/>
</dbReference>
<dbReference type="Pfam" id="PF02113">
    <property type="entry name" value="Peptidase_S13"/>
    <property type="match status" value="2"/>
</dbReference>
<gene>
    <name evidence="4" type="ORF">SAMN05421813_10196</name>
</gene>
<dbReference type="Gene3D" id="3.40.710.10">
    <property type="entry name" value="DD-peptidase/beta-lactamase superfamily"/>
    <property type="match status" value="2"/>
</dbReference>
<name>A0A1G9LTB6_9SPHI</name>
<evidence type="ECO:0000313" key="5">
    <source>
        <dbReference type="Proteomes" id="UP000199226"/>
    </source>
</evidence>
<dbReference type="AlphaFoldDB" id="A0A1G9LTB6"/>
<keyword evidence="3" id="KW-0732">Signal</keyword>
<evidence type="ECO:0000256" key="2">
    <source>
        <dbReference type="ARBA" id="ARBA00022801"/>
    </source>
</evidence>
<comment type="similarity">
    <text evidence="1">Belongs to the peptidase S13 family.</text>
</comment>
<protein>
    <submittedName>
        <fullName evidence="4">D-alanyl-D-alanine carboxypeptidase / D-alanyl-D-alanine-endopeptidase (Penicillin-binding protein 4)</fullName>
    </submittedName>
</protein>
<evidence type="ECO:0000256" key="1">
    <source>
        <dbReference type="ARBA" id="ARBA00006096"/>
    </source>
</evidence>
<keyword evidence="2" id="KW-0378">Hydrolase</keyword>